<keyword evidence="3" id="KW-0805">Transcription regulation</keyword>
<evidence type="ECO:0000256" key="5">
    <source>
        <dbReference type="ARBA" id="ARBA00023163"/>
    </source>
</evidence>
<dbReference type="Proteomes" id="UP001174908">
    <property type="component" value="Unassembled WGS sequence"/>
</dbReference>
<dbReference type="InterPro" id="IPR009057">
    <property type="entry name" value="Homeodomain-like_sf"/>
</dbReference>
<dbReference type="PROSITE" id="PS50045">
    <property type="entry name" value="SIGMA54_INTERACT_4"/>
    <property type="match status" value="1"/>
</dbReference>
<dbReference type="PROSITE" id="PS00676">
    <property type="entry name" value="SIGMA54_INTERACT_2"/>
    <property type="match status" value="1"/>
</dbReference>
<protein>
    <submittedName>
        <fullName evidence="7">Sigma 54-interacting transcriptional regulator</fullName>
    </submittedName>
</protein>
<dbReference type="Pfam" id="PF00158">
    <property type="entry name" value="Sigma54_activat"/>
    <property type="match status" value="1"/>
</dbReference>
<dbReference type="InterPro" id="IPR000014">
    <property type="entry name" value="PAS"/>
</dbReference>
<evidence type="ECO:0000313" key="8">
    <source>
        <dbReference type="Proteomes" id="UP001174908"/>
    </source>
</evidence>
<dbReference type="InterPro" id="IPR025943">
    <property type="entry name" value="Sigma_54_int_dom_ATP-bd_2"/>
</dbReference>
<keyword evidence="2" id="KW-0067">ATP-binding</keyword>
<dbReference type="Pfam" id="PF25601">
    <property type="entry name" value="AAA_lid_14"/>
    <property type="match status" value="1"/>
</dbReference>
<name>A0ABT7NEC9_9BURK</name>
<dbReference type="Gene3D" id="3.30.450.20">
    <property type="entry name" value="PAS domain"/>
    <property type="match status" value="1"/>
</dbReference>
<organism evidence="7 8">
    <name type="scientific">Variovorax dokdonensis</name>
    <dbReference type="NCBI Taxonomy" id="344883"/>
    <lineage>
        <taxon>Bacteria</taxon>
        <taxon>Pseudomonadati</taxon>
        <taxon>Pseudomonadota</taxon>
        <taxon>Betaproteobacteria</taxon>
        <taxon>Burkholderiales</taxon>
        <taxon>Comamonadaceae</taxon>
        <taxon>Variovorax</taxon>
    </lineage>
</organism>
<keyword evidence="4" id="KW-0238">DNA-binding</keyword>
<dbReference type="EMBL" id="JASZYV010000003">
    <property type="protein sequence ID" value="MDM0046301.1"/>
    <property type="molecule type" value="Genomic_DNA"/>
</dbReference>
<sequence>MTPTPTLAASETNHPPQVQSLISYLEHEAQPMIVLDPDYNILAANTAYERQFGTADRPYIGHKCYRISHHYDVPCDQAGEHCPMKHAFELKGPDRVLHIHHTPRGPEHVDVELRPILDGERRVVAYVERLTTVRHASARPSKEGLVGSSAAFNAALEAVQRVSRSNLPVLLLGESGTGKELFARAVHEASERHRGPFVVVDCSGLPETLFESELFGHEKGAFTGAQNRKKGLIETAAGGTLFLDEIGDVPLAMQVKLLRLIESGTFRRVGATETQQADFRLVAATHKPLQQMMAEGAFRQDLYYRIAAFPIVLPPLRERRSDIPLLVDSFLQRGSRSGQRVVVQPAAMALLQAHDWPGNIRELRNVLERARLFADDGVVRAEHLPEWLRAPHGPHTQPSAVSRADMSAAAQSDEAIRRLVADGRLSRKEMAAMAGLSERTFYRRLKALGLGGN</sequence>
<dbReference type="SMART" id="SM00091">
    <property type="entry name" value="PAS"/>
    <property type="match status" value="1"/>
</dbReference>
<dbReference type="PANTHER" id="PTHR32071">
    <property type="entry name" value="TRANSCRIPTIONAL REGULATORY PROTEIN"/>
    <property type="match status" value="1"/>
</dbReference>
<dbReference type="InterPro" id="IPR058031">
    <property type="entry name" value="AAA_lid_NorR"/>
</dbReference>
<dbReference type="Pfam" id="PF08448">
    <property type="entry name" value="PAS_4"/>
    <property type="match status" value="1"/>
</dbReference>
<dbReference type="InterPro" id="IPR035965">
    <property type="entry name" value="PAS-like_dom_sf"/>
</dbReference>
<keyword evidence="8" id="KW-1185">Reference proteome</keyword>
<dbReference type="InterPro" id="IPR025944">
    <property type="entry name" value="Sigma_54_int_dom_CS"/>
</dbReference>
<dbReference type="InterPro" id="IPR025662">
    <property type="entry name" value="Sigma_54_int_dom_ATP-bd_1"/>
</dbReference>
<evidence type="ECO:0000256" key="2">
    <source>
        <dbReference type="ARBA" id="ARBA00022840"/>
    </source>
</evidence>
<dbReference type="PROSITE" id="PS00688">
    <property type="entry name" value="SIGMA54_INTERACT_3"/>
    <property type="match status" value="1"/>
</dbReference>
<dbReference type="SUPFAM" id="SSF52540">
    <property type="entry name" value="P-loop containing nucleoside triphosphate hydrolases"/>
    <property type="match status" value="1"/>
</dbReference>
<proteinExistence type="predicted"/>
<accession>A0ABT7NEC9</accession>
<dbReference type="PROSITE" id="PS00675">
    <property type="entry name" value="SIGMA54_INTERACT_1"/>
    <property type="match status" value="1"/>
</dbReference>
<evidence type="ECO:0000259" key="6">
    <source>
        <dbReference type="PROSITE" id="PS50045"/>
    </source>
</evidence>
<keyword evidence="5" id="KW-0804">Transcription</keyword>
<dbReference type="SMART" id="SM00382">
    <property type="entry name" value="AAA"/>
    <property type="match status" value="1"/>
</dbReference>
<dbReference type="InterPro" id="IPR003593">
    <property type="entry name" value="AAA+_ATPase"/>
</dbReference>
<dbReference type="RefSeq" id="WP_286661383.1">
    <property type="nucleotide sequence ID" value="NZ_JASZYV010000003.1"/>
</dbReference>
<evidence type="ECO:0000256" key="4">
    <source>
        <dbReference type="ARBA" id="ARBA00023125"/>
    </source>
</evidence>
<comment type="caution">
    <text evidence="7">The sequence shown here is derived from an EMBL/GenBank/DDBJ whole genome shotgun (WGS) entry which is preliminary data.</text>
</comment>
<keyword evidence="1" id="KW-0547">Nucleotide-binding</keyword>
<dbReference type="InterPro" id="IPR002078">
    <property type="entry name" value="Sigma_54_int"/>
</dbReference>
<evidence type="ECO:0000313" key="7">
    <source>
        <dbReference type="EMBL" id="MDM0046301.1"/>
    </source>
</evidence>
<dbReference type="CDD" id="cd00130">
    <property type="entry name" value="PAS"/>
    <property type="match status" value="1"/>
</dbReference>
<dbReference type="PANTHER" id="PTHR32071:SF122">
    <property type="entry name" value="SIGMA FACTOR"/>
    <property type="match status" value="1"/>
</dbReference>
<dbReference type="CDD" id="cd00009">
    <property type="entry name" value="AAA"/>
    <property type="match status" value="1"/>
</dbReference>
<reference evidence="7" key="1">
    <citation type="submission" date="2023-06" db="EMBL/GenBank/DDBJ databases">
        <authorList>
            <person name="Jiang Y."/>
            <person name="Liu Q."/>
        </authorList>
    </citation>
    <scope>NUCLEOTIDE SEQUENCE</scope>
    <source>
        <strain evidence="7">CGMCC 1.12089</strain>
    </source>
</reference>
<dbReference type="InterPro" id="IPR013656">
    <property type="entry name" value="PAS_4"/>
</dbReference>
<dbReference type="InterPro" id="IPR027417">
    <property type="entry name" value="P-loop_NTPase"/>
</dbReference>
<evidence type="ECO:0000256" key="1">
    <source>
        <dbReference type="ARBA" id="ARBA00022741"/>
    </source>
</evidence>
<gene>
    <name evidence="7" type="ORF">QTH91_17545</name>
</gene>
<dbReference type="SUPFAM" id="SSF55785">
    <property type="entry name" value="PYP-like sensor domain (PAS domain)"/>
    <property type="match status" value="1"/>
</dbReference>
<feature type="domain" description="Sigma-54 factor interaction" evidence="6">
    <location>
        <begin position="145"/>
        <end position="372"/>
    </location>
</feature>
<dbReference type="Gene3D" id="1.10.8.60">
    <property type="match status" value="1"/>
</dbReference>
<dbReference type="SUPFAM" id="SSF46689">
    <property type="entry name" value="Homeodomain-like"/>
    <property type="match status" value="1"/>
</dbReference>
<evidence type="ECO:0000256" key="3">
    <source>
        <dbReference type="ARBA" id="ARBA00023015"/>
    </source>
</evidence>
<dbReference type="Gene3D" id="3.40.50.300">
    <property type="entry name" value="P-loop containing nucleotide triphosphate hydrolases"/>
    <property type="match status" value="1"/>
</dbReference>